<dbReference type="AlphaFoldDB" id="A0A914PLL8"/>
<sequence length="362" mass="40706">MSLPESSYDQLQHHIPGYHIYLYINCGMITSMYPLCIYLLFIRTDVKLNVAYKYMLFGCATTSFLNSILYCLWAPILTPGFFGGYITGILRYLGTTVNLQLFKIALIVLTNSELCTILLLVFQFSNLRSDSFLSKFGRTSKRLIVSYFCYLGFLIAIALLLVPFSHNENSAFINYANLTSNEFAKDLLANNDIVLTFVAKLNPASYVLASAELISSIFLFVLGLYYTVIVGHVITTTRGVVSHTTYTREKMMLQTFVFKTFMMLIFYAFPMLGYTISLWIGTKSPIFGMIMNIIMVSHGWISYFGTIALIGPYRRIVLSLIFRIPELNVNTFDSSVAPSRTSGNHRGISGGVINSIQISVSS</sequence>
<proteinExistence type="predicted"/>
<reference evidence="3" key="1">
    <citation type="submission" date="2022-11" db="UniProtKB">
        <authorList>
            <consortium name="WormBaseParasite"/>
        </authorList>
    </citation>
    <scope>IDENTIFICATION</scope>
</reference>
<keyword evidence="1" id="KW-0472">Membrane</keyword>
<keyword evidence="1" id="KW-1133">Transmembrane helix</keyword>
<feature type="transmembrane region" description="Helical" evidence="1">
    <location>
        <begin position="213"/>
        <end position="235"/>
    </location>
</feature>
<dbReference type="PANTHER" id="PTHR46891">
    <property type="entry name" value="SERPENTINE RECEPTOR, CLASS H-RELATED"/>
    <property type="match status" value="1"/>
</dbReference>
<dbReference type="WBParaSite" id="PDA_v2.g19359.t1">
    <property type="protein sequence ID" value="PDA_v2.g19359.t1"/>
    <property type="gene ID" value="PDA_v2.g19359"/>
</dbReference>
<feature type="transmembrane region" description="Helical" evidence="1">
    <location>
        <begin position="54"/>
        <end position="76"/>
    </location>
</feature>
<dbReference type="Proteomes" id="UP000887578">
    <property type="component" value="Unplaced"/>
</dbReference>
<protein>
    <submittedName>
        <fullName evidence="3">Uncharacterized protein</fullName>
    </submittedName>
</protein>
<feature type="transmembrane region" description="Helical" evidence="1">
    <location>
        <begin position="256"/>
        <end position="280"/>
    </location>
</feature>
<feature type="transmembrane region" description="Helical" evidence="1">
    <location>
        <begin position="143"/>
        <end position="164"/>
    </location>
</feature>
<evidence type="ECO:0000256" key="1">
    <source>
        <dbReference type="SAM" id="Phobius"/>
    </source>
</evidence>
<evidence type="ECO:0000313" key="3">
    <source>
        <dbReference type="WBParaSite" id="PDA_v2.g19359.t1"/>
    </source>
</evidence>
<keyword evidence="2" id="KW-1185">Reference proteome</keyword>
<keyword evidence="1" id="KW-0812">Transmembrane</keyword>
<organism evidence="2 3">
    <name type="scientific">Panagrolaimus davidi</name>
    <dbReference type="NCBI Taxonomy" id="227884"/>
    <lineage>
        <taxon>Eukaryota</taxon>
        <taxon>Metazoa</taxon>
        <taxon>Ecdysozoa</taxon>
        <taxon>Nematoda</taxon>
        <taxon>Chromadorea</taxon>
        <taxon>Rhabditida</taxon>
        <taxon>Tylenchina</taxon>
        <taxon>Panagrolaimomorpha</taxon>
        <taxon>Panagrolaimoidea</taxon>
        <taxon>Panagrolaimidae</taxon>
        <taxon>Panagrolaimus</taxon>
    </lineage>
</organism>
<feature type="transmembrane region" description="Helical" evidence="1">
    <location>
        <begin position="101"/>
        <end position="122"/>
    </location>
</feature>
<dbReference type="Pfam" id="PF10318">
    <property type="entry name" value="7TM_GPCR_Srh"/>
    <property type="match status" value="1"/>
</dbReference>
<name>A0A914PLL8_9BILA</name>
<feature type="transmembrane region" description="Helical" evidence="1">
    <location>
        <begin position="286"/>
        <end position="310"/>
    </location>
</feature>
<evidence type="ECO:0000313" key="2">
    <source>
        <dbReference type="Proteomes" id="UP000887578"/>
    </source>
</evidence>
<dbReference type="InterPro" id="IPR019422">
    <property type="entry name" value="7TM_GPCR_serpentine_rcpt_Srh"/>
</dbReference>
<feature type="transmembrane region" description="Helical" evidence="1">
    <location>
        <begin position="20"/>
        <end position="42"/>
    </location>
</feature>
<accession>A0A914PLL8</accession>